<name>J9A7J2_WUCBA</name>
<dbReference type="InterPro" id="IPR013098">
    <property type="entry name" value="Ig_I-set"/>
</dbReference>
<feature type="domain" description="Immunoglobulin I-set" evidence="1">
    <location>
        <begin position="44"/>
        <end position="68"/>
    </location>
</feature>
<comment type="caution">
    <text evidence="2">The sequence shown here is derived from an EMBL/GenBank/DDBJ whole genome shotgun (WGS) entry which is preliminary data.</text>
</comment>
<dbReference type="AlphaFoldDB" id="J9A7J2"/>
<reference evidence="3" key="1">
    <citation type="submission" date="2012-08" db="EMBL/GenBank/DDBJ databases">
        <title>The Genome Sequence of Wuchereria bancrofti.</title>
        <authorList>
            <person name="Nutman T.B."/>
            <person name="Fink D.L."/>
            <person name="Russ C."/>
            <person name="Young S."/>
            <person name="Zeng Q."/>
            <person name="Koehrsen M."/>
            <person name="Alvarado L."/>
            <person name="Berlin A."/>
            <person name="Chapman S.B."/>
            <person name="Chen Z."/>
            <person name="Freedman E."/>
            <person name="Gellesch M."/>
            <person name="Goldberg J."/>
            <person name="Griggs A."/>
            <person name="Gujja S."/>
            <person name="Heilman E.R."/>
            <person name="Heiman D."/>
            <person name="Hepburn T."/>
            <person name="Howarth C."/>
            <person name="Jen D."/>
            <person name="Larson L."/>
            <person name="Lewis B."/>
            <person name="Mehta T."/>
            <person name="Park D."/>
            <person name="Pearson M."/>
            <person name="Roberts A."/>
            <person name="Saif S."/>
            <person name="Shea T."/>
            <person name="Shenoy N."/>
            <person name="Sisk P."/>
            <person name="Stolte C."/>
            <person name="Sykes S."/>
            <person name="Walk T."/>
            <person name="White J."/>
            <person name="Yandava C."/>
            <person name="Haas B."/>
            <person name="Henn M.R."/>
            <person name="Nusbaum C."/>
            <person name="Birren B."/>
        </authorList>
    </citation>
    <scope>NUCLEOTIDE SEQUENCE [LARGE SCALE GENOMIC DNA]</scope>
    <source>
        <strain evidence="3">NA</strain>
    </source>
</reference>
<accession>J9A7J2</accession>
<evidence type="ECO:0000313" key="2">
    <source>
        <dbReference type="EMBL" id="EJW69895.1"/>
    </source>
</evidence>
<organism evidence="2 3">
    <name type="scientific">Wuchereria bancrofti</name>
    <dbReference type="NCBI Taxonomy" id="6293"/>
    <lineage>
        <taxon>Eukaryota</taxon>
        <taxon>Metazoa</taxon>
        <taxon>Ecdysozoa</taxon>
        <taxon>Nematoda</taxon>
        <taxon>Chromadorea</taxon>
        <taxon>Rhabditida</taxon>
        <taxon>Spirurina</taxon>
        <taxon>Spiruromorpha</taxon>
        <taxon>Filarioidea</taxon>
        <taxon>Onchocercidae</taxon>
        <taxon>Wuchereria</taxon>
    </lineage>
</organism>
<evidence type="ECO:0000259" key="1">
    <source>
        <dbReference type="Pfam" id="PF07679"/>
    </source>
</evidence>
<dbReference type="Pfam" id="PF07679">
    <property type="entry name" value="I-set"/>
    <property type="match status" value="1"/>
</dbReference>
<sequence length="79" mass="8875">MHGSHLGAIKRIRSDISKAVPIVSKENGTFGAIFRNRLKDVPFIENGCTVIFKCAVVGNPQPTIEWFSMKFPLWMTINI</sequence>
<dbReference type="EMBL" id="ADBV01024974">
    <property type="protein sequence ID" value="EJW69895.1"/>
    <property type="molecule type" value="Genomic_DNA"/>
</dbReference>
<proteinExistence type="predicted"/>
<dbReference type="Proteomes" id="UP000004810">
    <property type="component" value="Unassembled WGS sequence"/>
</dbReference>
<protein>
    <recommendedName>
        <fullName evidence="1">Immunoglobulin I-set domain-containing protein</fullName>
    </recommendedName>
</protein>
<feature type="non-terminal residue" evidence="2">
    <location>
        <position position="79"/>
    </location>
</feature>
<gene>
    <name evidence="2" type="ORF">WUBG_19198</name>
</gene>
<evidence type="ECO:0000313" key="3">
    <source>
        <dbReference type="Proteomes" id="UP000004810"/>
    </source>
</evidence>